<comment type="caution">
    <text evidence="4">The sequence shown here is derived from an EMBL/GenBank/DDBJ whole genome shotgun (WGS) entry which is preliminary data.</text>
</comment>
<evidence type="ECO:0000313" key="4">
    <source>
        <dbReference type="EMBL" id="KAK1749871.1"/>
    </source>
</evidence>
<proteinExistence type="predicted"/>
<dbReference type="Pfam" id="PF26607">
    <property type="entry name" value="DUF8189"/>
    <property type="match status" value="1"/>
</dbReference>
<reference evidence="4" key="1">
    <citation type="submission" date="2023-06" db="EMBL/GenBank/DDBJ databases">
        <title>Genome-scale phylogeny and comparative genomics of the fungal order Sordariales.</title>
        <authorList>
            <consortium name="Lawrence Berkeley National Laboratory"/>
            <person name="Hensen N."/>
            <person name="Bonometti L."/>
            <person name="Westerberg I."/>
            <person name="Brannstrom I.O."/>
            <person name="Guillou S."/>
            <person name="Cros-Aarteil S."/>
            <person name="Calhoun S."/>
            <person name="Haridas S."/>
            <person name="Kuo A."/>
            <person name="Mondo S."/>
            <person name="Pangilinan J."/>
            <person name="Riley R."/>
            <person name="Labutti K."/>
            <person name="Andreopoulos B."/>
            <person name="Lipzen A."/>
            <person name="Chen C."/>
            <person name="Yanf M."/>
            <person name="Daum C."/>
            <person name="Ng V."/>
            <person name="Clum A."/>
            <person name="Steindorff A."/>
            <person name="Ohm R."/>
            <person name="Martin F."/>
            <person name="Silar P."/>
            <person name="Natvig D."/>
            <person name="Lalanne C."/>
            <person name="Gautier V."/>
            <person name="Ament-Velasquez S.L."/>
            <person name="Kruys A."/>
            <person name="Hutchinson M.I."/>
            <person name="Powell A.J."/>
            <person name="Barry K."/>
            <person name="Miller A.N."/>
            <person name="Grigoriev I.V."/>
            <person name="Debuchy R."/>
            <person name="Gladieux P."/>
            <person name="Thoren M.H."/>
            <person name="Johannesson H."/>
        </authorList>
    </citation>
    <scope>NUCLEOTIDE SEQUENCE</scope>
    <source>
        <strain evidence="4">PSN4</strain>
    </source>
</reference>
<feature type="region of interest" description="Disordered" evidence="1">
    <location>
        <begin position="1"/>
        <end position="28"/>
    </location>
</feature>
<evidence type="ECO:0000313" key="5">
    <source>
        <dbReference type="Proteomes" id="UP001239445"/>
    </source>
</evidence>
<dbReference type="SUPFAM" id="SSF89372">
    <property type="entry name" value="Fucose-specific lectin"/>
    <property type="match status" value="1"/>
</dbReference>
<feature type="domain" description="PLL-like beta propeller" evidence="3">
    <location>
        <begin position="367"/>
        <end position="569"/>
    </location>
</feature>
<evidence type="ECO:0000256" key="2">
    <source>
        <dbReference type="SAM" id="Phobius"/>
    </source>
</evidence>
<organism evidence="4 5">
    <name type="scientific">Echria macrotheca</name>
    <dbReference type="NCBI Taxonomy" id="438768"/>
    <lineage>
        <taxon>Eukaryota</taxon>
        <taxon>Fungi</taxon>
        <taxon>Dikarya</taxon>
        <taxon>Ascomycota</taxon>
        <taxon>Pezizomycotina</taxon>
        <taxon>Sordariomycetes</taxon>
        <taxon>Sordariomycetidae</taxon>
        <taxon>Sordariales</taxon>
        <taxon>Schizotheciaceae</taxon>
        <taxon>Echria</taxon>
    </lineage>
</organism>
<dbReference type="AlphaFoldDB" id="A0AAJ0B5R1"/>
<keyword evidence="2" id="KW-0812">Transmembrane</keyword>
<gene>
    <name evidence="4" type="ORF">QBC47DRAFT_395167</name>
</gene>
<evidence type="ECO:0000259" key="3">
    <source>
        <dbReference type="Pfam" id="PF26607"/>
    </source>
</evidence>
<keyword evidence="5" id="KW-1185">Reference proteome</keyword>
<name>A0AAJ0B5R1_9PEZI</name>
<keyword evidence="2" id="KW-0472">Membrane</keyword>
<dbReference type="Gene3D" id="2.120.10.70">
    <property type="entry name" value="Fucose-specific lectin"/>
    <property type="match status" value="1"/>
</dbReference>
<evidence type="ECO:0000256" key="1">
    <source>
        <dbReference type="SAM" id="MobiDB-lite"/>
    </source>
</evidence>
<keyword evidence="2" id="KW-1133">Transmembrane helix</keyword>
<feature type="transmembrane region" description="Helical" evidence="2">
    <location>
        <begin position="141"/>
        <end position="164"/>
    </location>
</feature>
<accession>A0AAJ0B5R1</accession>
<sequence length="576" mass="62532">MEPPRPTDPESAPLPQSPDSGTPDTLQPAGHATLEVVVEEGSPRPQLPIEHDPPGYSALQVVYAEQEKVTSAEARVCDDNSPQVFYDDNRPEVFDNPDKFLAIEDAEGLEVGQSEGDVLPEAVVTTPKPVPWYKDWKSRPFWVLAVIVVAVITVAVVVGAVVGIRNTSRSSRPGSSATRQSACAGTICPQILTASVLGLNTSADNEKKVFIFARGDGALYFNWAQVDTITSDSGWPAGRTWQPLLGGGPFISQPMAISWTAGARLTVAAVIIDESKNNQDFVAGNTFHVDANGLNGFSIDDWKPLGGPVGSSLISCTLNSTRADYYAVGGTKMLQNLSFRNGTPDMWKHPDQLGIDEWDLGYEFGYKVKTRPAVLCRPSFWVHDMITYDDKGAVRHAMWGFQINSSWSDLYNLGGNFTGEPTAVATGSDRLDFFGIGANDSAMYHFTWTQTDNYTALQSLGGSFHSAASAVVTEQGSLPASRIDVVALGIDDHIHHRVMKGTEWVLDWEDLGVVGNSAPLVFNYGSVAPERVGVFVVGYDGSVNHATWTVSSEPSWKNLTWKSMQGDMLTEFYNIV</sequence>
<dbReference type="InterPro" id="IPR058502">
    <property type="entry name" value="PLL-like_beta-prop"/>
</dbReference>
<protein>
    <recommendedName>
        <fullName evidence="3">PLL-like beta propeller domain-containing protein</fullName>
    </recommendedName>
</protein>
<dbReference type="Proteomes" id="UP001239445">
    <property type="component" value="Unassembled WGS sequence"/>
</dbReference>
<dbReference type="EMBL" id="MU839851">
    <property type="protein sequence ID" value="KAK1749871.1"/>
    <property type="molecule type" value="Genomic_DNA"/>
</dbReference>